<dbReference type="PANTHER" id="PTHR19282:SF428">
    <property type="entry name" value="TETRASPANIN 68C, ISOFORM A"/>
    <property type="match status" value="1"/>
</dbReference>
<dbReference type="OrthoDB" id="6260308at2759"/>
<evidence type="ECO:0000256" key="1">
    <source>
        <dbReference type="ARBA" id="ARBA00004141"/>
    </source>
</evidence>
<gene>
    <name evidence="6" type="ORF">TTAC_LOCUS5701</name>
</gene>
<keyword evidence="3 5" id="KW-1133">Transmembrane helix</keyword>
<evidence type="ECO:0000256" key="4">
    <source>
        <dbReference type="ARBA" id="ARBA00023136"/>
    </source>
</evidence>
<proteinExistence type="predicted"/>
<evidence type="ECO:0000256" key="2">
    <source>
        <dbReference type="ARBA" id="ARBA00022692"/>
    </source>
</evidence>
<organism evidence="8">
    <name type="scientific">Hydatigena taeniaeformis</name>
    <name type="common">Feline tapeworm</name>
    <name type="synonym">Taenia taeniaeformis</name>
    <dbReference type="NCBI Taxonomy" id="6205"/>
    <lineage>
        <taxon>Eukaryota</taxon>
        <taxon>Metazoa</taxon>
        <taxon>Spiralia</taxon>
        <taxon>Lophotrochozoa</taxon>
        <taxon>Platyhelminthes</taxon>
        <taxon>Cestoda</taxon>
        <taxon>Eucestoda</taxon>
        <taxon>Cyclophyllidea</taxon>
        <taxon>Taeniidae</taxon>
        <taxon>Hydatigera</taxon>
    </lineage>
</organism>
<dbReference type="WBParaSite" id="TTAC_0000571701-mRNA-1">
    <property type="protein sequence ID" value="TTAC_0000571701-mRNA-1"/>
    <property type="gene ID" value="TTAC_0000571701"/>
</dbReference>
<sequence length="141" mass="14955">MSGYDGDADDALQFASFLLGIVDATAIYTIVVGAVLALFSLAGLIASFCAGSTMLKVYAGIVTVLLAAQIIVIAVIFAKPTEFTVSLTNTTQDLLELYGSKGEEGARATAIWRVLMETEPRCCGMDGYNDFGELKTSMHLI</sequence>
<feature type="transmembrane region" description="Helical" evidence="5">
    <location>
        <begin position="57"/>
        <end position="78"/>
    </location>
</feature>
<dbReference type="InterPro" id="IPR018499">
    <property type="entry name" value="Tetraspanin/Peripherin"/>
</dbReference>
<dbReference type="Pfam" id="PF00335">
    <property type="entry name" value="Tetraspanin"/>
    <property type="match status" value="1"/>
</dbReference>
<evidence type="ECO:0000313" key="8">
    <source>
        <dbReference type="WBParaSite" id="TTAC_0000571701-mRNA-1"/>
    </source>
</evidence>
<reference evidence="6 7" key="2">
    <citation type="submission" date="2018-11" db="EMBL/GenBank/DDBJ databases">
        <authorList>
            <consortium name="Pathogen Informatics"/>
        </authorList>
    </citation>
    <scope>NUCLEOTIDE SEQUENCE [LARGE SCALE GENOMIC DNA]</scope>
</reference>
<dbReference type="AlphaFoldDB" id="A0A0R3WY77"/>
<dbReference type="STRING" id="6205.A0A0R3WY77"/>
<dbReference type="Proteomes" id="UP000274429">
    <property type="component" value="Unassembled WGS sequence"/>
</dbReference>
<evidence type="ECO:0000256" key="5">
    <source>
        <dbReference type="SAM" id="Phobius"/>
    </source>
</evidence>
<reference evidence="8" key="1">
    <citation type="submission" date="2017-02" db="UniProtKB">
        <authorList>
            <consortium name="WormBaseParasite"/>
        </authorList>
    </citation>
    <scope>IDENTIFICATION</scope>
</reference>
<keyword evidence="7" id="KW-1185">Reference proteome</keyword>
<evidence type="ECO:0000313" key="6">
    <source>
        <dbReference type="EMBL" id="VDM27475.1"/>
    </source>
</evidence>
<dbReference type="PANTHER" id="PTHR19282">
    <property type="entry name" value="TETRASPANIN"/>
    <property type="match status" value="1"/>
</dbReference>
<evidence type="ECO:0000313" key="7">
    <source>
        <dbReference type="Proteomes" id="UP000274429"/>
    </source>
</evidence>
<feature type="transmembrane region" description="Helical" evidence="5">
    <location>
        <begin position="26"/>
        <end position="50"/>
    </location>
</feature>
<keyword evidence="4 5" id="KW-0472">Membrane</keyword>
<comment type="subcellular location">
    <subcellularLocation>
        <location evidence="1">Membrane</location>
        <topology evidence="1">Multi-pass membrane protein</topology>
    </subcellularLocation>
</comment>
<dbReference type="GO" id="GO:0005886">
    <property type="term" value="C:plasma membrane"/>
    <property type="evidence" value="ECO:0007669"/>
    <property type="project" value="TreeGrafter"/>
</dbReference>
<protein>
    <submittedName>
        <fullName evidence="8">Tetraspanin</fullName>
    </submittedName>
</protein>
<evidence type="ECO:0000256" key="3">
    <source>
        <dbReference type="ARBA" id="ARBA00022989"/>
    </source>
</evidence>
<name>A0A0R3WY77_HYDTA</name>
<dbReference type="EMBL" id="UYWX01008634">
    <property type="protein sequence ID" value="VDM27475.1"/>
    <property type="molecule type" value="Genomic_DNA"/>
</dbReference>
<keyword evidence="2 5" id="KW-0812">Transmembrane</keyword>
<accession>A0A0R3WY77</accession>